<evidence type="ECO:0000259" key="1">
    <source>
        <dbReference type="Pfam" id="PF01977"/>
    </source>
</evidence>
<dbReference type="Gene3D" id="3.40.1670.10">
    <property type="entry name" value="UbiD C-terminal domain-like"/>
    <property type="match status" value="1"/>
</dbReference>
<dbReference type="Pfam" id="PF20696">
    <property type="entry name" value="UbiD_C"/>
    <property type="match status" value="1"/>
</dbReference>
<evidence type="ECO:0000313" key="4">
    <source>
        <dbReference type="EMBL" id="CDM64897.1"/>
    </source>
</evidence>
<sequence>MSDARLLHRLYSNLDNSLKLQITNMHRNLRSYLECLRRENELIHIEAEVDPYLELAEIHRRVIARGGPALLFERIKGSRYPVVTNLFGTERRIELAFGPKPERLVRRAVHLIESLLPPRPAELWAERALVLEALKLGTKRARKAPVLEVADRPARLTELPVLTTWQEDGGPFFTLPLVYTEHPVTGKHNLGMYRLQRFDDHTTGIHWQIQKGGGFHYHEAEKRGESLKTVVFLGGPPALILAAIAPLPEDVPELVLASALAGEKIGVVENPIENHLRLVAEAEFALVGHVPPHQRRLEGPFGDHYGYYSLAHDYPVFHVEAVFHRRDAIYPATVVGKPRQEDFFIGDYLQKLLAPLFPLVMPGVRDLWSYGETGFHSLAAAIVRERYAREALVHGFRILGEGQLSLTKFLILTDTPQNLRDFKSLFEHVLQRVRWESDFFIFSNVSMDTLDYTSGTINRGSKALLLGLGDAVRELPGEFRGELPADVKRAEVFCRGCLVVEGTPYARDPQQAARLARQECFRDWQVIVLHDDANVARSTSDFLWATWTRFDPASDVYAADVRVAHHHLAYHAPIVIDARMKPHYPKELVVSEDIAARVTQRWREYFPQRQAWE</sequence>
<dbReference type="InterPro" id="IPR048304">
    <property type="entry name" value="UbiD_Rift_dom"/>
</dbReference>
<reference evidence="4 5" key="1">
    <citation type="submission" date="2013-12" db="EMBL/GenBank/DDBJ databases">
        <authorList>
            <person name="Stott M."/>
        </authorList>
    </citation>
    <scope>NUCLEOTIDE SEQUENCE [LARGE SCALE GENOMIC DNA]</scope>
    <source>
        <strain evidence="4 5">K22</strain>
    </source>
</reference>
<dbReference type="InterPro" id="IPR002830">
    <property type="entry name" value="UbiD"/>
</dbReference>
<feature type="domain" description="3-octaprenyl-4-hydroxybenzoate carboxy-lyase-like Rift-related" evidence="1">
    <location>
        <begin position="141"/>
        <end position="338"/>
    </location>
</feature>
<protein>
    <submittedName>
        <fullName evidence="4">3-octaprenyl-4hydroxybenzoate decarboxylase</fullName>
    </submittedName>
</protein>
<dbReference type="STRING" id="454194.PYK22_00892"/>
<proteinExistence type="predicted"/>
<organism evidence="4 5">
    <name type="scientific">Pyrinomonas methylaliphatogenes</name>
    <dbReference type="NCBI Taxonomy" id="454194"/>
    <lineage>
        <taxon>Bacteria</taxon>
        <taxon>Pseudomonadati</taxon>
        <taxon>Acidobacteriota</taxon>
        <taxon>Blastocatellia</taxon>
        <taxon>Blastocatellales</taxon>
        <taxon>Pyrinomonadaceae</taxon>
        <taxon>Pyrinomonas</taxon>
    </lineage>
</organism>
<dbReference type="PANTHER" id="PTHR30108">
    <property type="entry name" value="3-OCTAPRENYL-4-HYDROXYBENZOATE CARBOXY-LYASE-RELATED"/>
    <property type="match status" value="1"/>
</dbReference>
<dbReference type="SUPFAM" id="SSF50475">
    <property type="entry name" value="FMN-binding split barrel"/>
    <property type="match status" value="1"/>
</dbReference>
<evidence type="ECO:0000259" key="3">
    <source>
        <dbReference type="Pfam" id="PF20696"/>
    </source>
</evidence>
<evidence type="ECO:0000259" key="2">
    <source>
        <dbReference type="Pfam" id="PF20695"/>
    </source>
</evidence>
<dbReference type="Pfam" id="PF20695">
    <property type="entry name" value="UbiD_N"/>
    <property type="match status" value="1"/>
</dbReference>
<accession>A0A0B6WVW9</accession>
<dbReference type="PANTHER" id="PTHR30108:SF7">
    <property type="entry name" value="3-POLYPRENYL-4-HYDROXYBENZOATE DECARBOXYLASE"/>
    <property type="match status" value="1"/>
</dbReference>
<dbReference type="InterPro" id="IPR049383">
    <property type="entry name" value="UbiD-like_N"/>
</dbReference>
<feature type="domain" description="3-octaprenyl-4-hydroxybenzoate carboxy-lyase-like N-terminal" evidence="2">
    <location>
        <begin position="34"/>
        <end position="110"/>
    </location>
</feature>
<reference evidence="4 5" key="2">
    <citation type="submission" date="2015-01" db="EMBL/GenBank/DDBJ databases">
        <title>Complete genome sequence of Pyrinomonas methylaliphatogenes type strain K22T.</title>
        <authorList>
            <person name="Lee K.C.Y."/>
            <person name="Power J.F."/>
            <person name="Dunfield P.F."/>
            <person name="Morgan X.C."/>
            <person name="Huttenhower C."/>
            <person name="Stott M.B."/>
        </authorList>
    </citation>
    <scope>NUCLEOTIDE SEQUENCE [LARGE SCALE GENOMIC DNA]</scope>
    <source>
        <strain evidence="4 5">K22</strain>
    </source>
</reference>
<dbReference type="InterPro" id="IPR049381">
    <property type="entry name" value="UbiD-like_C"/>
</dbReference>
<dbReference type="GO" id="GO:0016831">
    <property type="term" value="F:carboxy-lyase activity"/>
    <property type="evidence" value="ECO:0007669"/>
    <property type="project" value="InterPro"/>
</dbReference>
<evidence type="ECO:0000313" key="5">
    <source>
        <dbReference type="Proteomes" id="UP000031518"/>
    </source>
</evidence>
<dbReference type="AlphaFoldDB" id="A0A0B6WVW9"/>
<dbReference type="Pfam" id="PF01977">
    <property type="entry name" value="UbiD"/>
    <property type="match status" value="1"/>
</dbReference>
<dbReference type="NCBIfam" id="TIGR00148">
    <property type="entry name" value="UbiD family decarboxylase"/>
    <property type="match status" value="1"/>
</dbReference>
<dbReference type="SUPFAM" id="SSF143968">
    <property type="entry name" value="UbiD C-terminal domain-like"/>
    <property type="match status" value="2"/>
</dbReference>
<dbReference type="Proteomes" id="UP000031518">
    <property type="component" value="Unassembled WGS sequence"/>
</dbReference>
<name>A0A0B6WVW9_9BACT</name>
<keyword evidence="5" id="KW-1185">Reference proteome</keyword>
<feature type="domain" description="3-octaprenyl-4-hydroxybenzoate carboxy-lyase-like C-terminal" evidence="3">
    <location>
        <begin position="345"/>
        <end position="464"/>
    </location>
</feature>
<dbReference type="RefSeq" id="WP_211197611.1">
    <property type="nucleotide sequence ID" value="NZ_CBXV010000003.1"/>
</dbReference>
<dbReference type="EMBL" id="CBXV010000003">
    <property type="protein sequence ID" value="CDM64897.1"/>
    <property type="molecule type" value="Genomic_DNA"/>
</dbReference>
<dbReference type="GO" id="GO:0005737">
    <property type="term" value="C:cytoplasm"/>
    <property type="evidence" value="ECO:0007669"/>
    <property type="project" value="TreeGrafter"/>
</dbReference>
<gene>
    <name evidence="4" type="ORF">PYK22_00892</name>
</gene>